<organism evidence="1 2">
    <name type="scientific">Cotonvirus japonicus</name>
    <dbReference type="NCBI Taxonomy" id="2811091"/>
    <lineage>
        <taxon>Viruses</taxon>
        <taxon>Varidnaviria</taxon>
        <taxon>Bamfordvirae</taxon>
        <taxon>Nucleocytoviricota</taxon>
        <taxon>Megaviricetes</taxon>
        <taxon>Imitervirales</taxon>
        <taxon>Mimiviridae</taxon>
        <taxon>Megamimivirinae</taxon>
        <taxon>Cotonvirus</taxon>
        <taxon>Cotonvirus japonicum</taxon>
    </lineage>
</organism>
<evidence type="ECO:0000313" key="1">
    <source>
        <dbReference type="EMBL" id="BCS82981.1"/>
    </source>
</evidence>
<evidence type="ECO:0000313" key="2">
    <source>
        <dbReference type="Proteomes" id="UP001321479"/>
    </source>
</evidence>
<dbReference type="Proteomes" id="UP001321479">
    <property type="component" value="Segment"/>
</dbReference>
<name>A0ABM7NS63_9VIRU</name>
<dbReference type="RefSeq" id="YP_010841589.1">
    <property type="nucleotide sequence ID" value="NC_079139.1"/>
</dbReference>
<dbReference type="GeneID" id="80558186"/>
<keyword evidence="2" id="KW-1185">Reference proteome</keyword>
<accession>A0ABM7NS63</accession>
<sequence length="148" mass="17665">MSSLNFSNICGHNRLKRMDKNFVRCLDCGLSIINQSKIQSNKTPREFAEENKSVTRNFDRNFTNILEEIDEQSNVPFYEYYSDRLWNNLIKYDRTPQFSSDPVKYKIFINGHVHYLMQKEIDNVLSSINAIRIDEDQYNRIKKKLNKN</sequence>
<protein>
    <submittedName>
        <fullName evidence="1">Uncharacterized protein</fullName>
    </submittedName>
</protein>
<proteinExistence type="predicted"/>
<dbReference type="EMBL" id="AP024483">
    <property type="protein sequence ID" value="BCS82981.1"/>
    <property type="molecule type" value="Genomic_DNA"/>
</dbReference>
<reference evidence="1 2" key="1">
    <citation type="submission" date="2021-02" db="EMBL/GenBank/DDBJ databases">
        <title>Cotonvirus japonicus, which uses Golgi apparatus of host cells for its virion factory, phylogenetically links tailed tupanvirus and icosahedral mimivirus.</title>
        <authorList>
            <person name="Takahashi H."/>
            <person name="Fukaya S."/>
            <person name="Song C."/>
            <person name="Murata K."/>
            <person name="Takemura M."/>
        </authorList>
    </citation>
    <scope>NUCLEOTIDE SEQUENCE [LARGE SCALE GENOMIC DNA]</scope>
</reference>